<dbReference type="Proteomes" id="UP000033699">
    <property type="component" value="Unassembled WGS sequence"/>
</dbReference>
<comment type="caution">
    <text evidence="1">The sequence shown here is derived from an EMBL/GenBank/DDBJ whole genome shotgun (WGS) entry which is preliminary data.</text>
</comment>
<dbReference type="AlphaFoldDB" id="A0A0F2TKN4"/>
<dbReference type="EMBL" id="JZKH01000001">
    <property type="protein sequence ID" value="KJS63823.1"/>
    <property type="molecule type" value="Genomic_DNA"/>
</dbReference>
<dbReference type="PATRIC" id="fig|359131.3.peg.194"/>
<sequence>MFAGDGEGHALNDPKFGDVTGAVRRLRHEGRDLVVKLRARTAAHAERALASEAARRLGALTMDGFGRIVVCVPDLVPLDDRTAALVSPYLGIPLSASTDGLAGLSTEEIEDLLLAVLGRGVEASGCIPRNMFRQSGRTVLIDWEDALLVPAGTAAPGALTVMKWDIGWSDLFGRDLGLRRRITAGSVDEPTLDGFESVLAAWLPAGLAAQEVRRRGIELTLASELPAAGSKSASAARLGHLAEDVLSPGLGVFHTVLTSRLRADQGEDAYADLIHRLDALTECAGSGGSRRLERLRRPWVLAMFSTAERPLAAGLRSLEQLAARLEELRGTCGWNAACKRAEVAEEVTARIARTAQAILGLEGLELILRGSCAQGVLGHGSDVDFELSSPNHPNGHRALEDLVIEALACLGLAAEGSAARPTERDVVSANGKFSRDLHEWFELRRPGTDHHSPGWVATAIAAPSTTVISRPSECEQQGRELTAKYLWFESRALLARLVFTRAAVTPPPVKLVPQLSLLHELVPADKAAEVEALVRQAFALREAADPAPPATGPDTEVEQLAGRLDVLRRRLGLPGPLNL</sequence>
<proteinExistence type="predicted"/>
<keyword evidence="2" id="KW-1185">Reference proteome</keyword>
<evidence type="ECO:0000313" key="1">
    <source>
        <dbReference type="EMBL" id="KJS63823.1"/>
    </source>
</evidence>
<name>A0A0F2TKN4_STRR3</name>
<reference evidence="1 2" key="1">
    <citation type="submission" date="2015-02" db="EMBL/GenBank/DDBJ databases">
        <authorList>
            <person name="Ju K.-S."/>
            <person name="Doroghazi J.R."/>
            <person name="Metcalf W."/>
        </authorList>
    </citation>
    <scope>NUCLEOTIDE SEQUENCE [LARGE SCALE GENOMIC DNA]</scope>
    <source>
        <strain evidence="1 2">ATCC 31215</strain>
    </source>
</reference>
<organism evidence="1 2">
    <name type="scientific">Streptomyces rubellomurinus (strain ATCC 31215)</name>
    <dbReference type="NCBI Taxonomy" id="359131"/>
    <lineage>
        <taxon>Bacteria</taxon>
        <taxon>Bacillati</taxon>
        <taxon>Actinomycetota</taxon>
        <taxon>Actinomycetes</taxon>
        <taxon>Kitasatosporales</taxon>
        <taxon>Streptomycetaceae</taxon>
        <taxon>Streptomyces</taxon>
    </lineage>
</organism>
<accession>A0A0F2TKN4</accession>
<protein>
    <submittedName>
        <fullName evidence="1">Uncharacterized protein</fullName>
    </submittedName>
</protein>
<evidence type="ECO:0000313" key="2">
    <source>
        <dbReference type="Proteomes" id="UP000033699"/>
    </source>
</evidence>
<gene>
    <name evidence="1" type="ORF">VM95_00885</name>
</gene>